<evidence type="ECO:0000313" key="2">
    <source>
        <dbReference type="EnsemblMetazoa" id="tetur12g00330.1"/>
    </source>
</evidence>
<dbReference type="Gene3D" id="3.10.20.30">
    <property type="match status" value="1"/>
</dbReference>
<dbReference type="InterPro" id="IPR012675">
    <property type="entry name" value="Beta-grasp_dom_sf"/>
</dbReference>
<evidence type="ECO:0000313" key="3">
    <source>
        <dbReference type="Proteomes" id="UP000015104"/>
    </source>
</evidence>
<proteinExistence type="predicted"/>
<keyword evidence="3" id="KW-1185">Reference proteome</keyword>
<dbReference type="STRING" id="32264.T1KI75"/>
<dbReference type="AlphaFoldDB" id="T1KI75"/>
<gene>
    <name evidence="2" type="primary">107364534</name>
</gene>
<name>T1KI75_TETUR</name>
<dbReference type="PANTHER" id="PTHR42753">
    <property type="entry name" value="MITOCHONDRIAL RIBOSOME PROTEIN L39/PROLYL-TRNA LIGASE FAMILY MEMBER"/>
    <property type="match status" value="1"/>
</dbReference>
<accession>T1KI75</accession>
<dbReference type="HOGENOM" id="CLU_071313_0_0_1"/>
<reference evidence="3" key="1">
    <citation type="submission" date="2011-08" db="EMBL/GenBank/DDBJ databases">
        <authorList>
            <person name="Rombauts S."/>
        </authorList>
    </citation>
    <scope>NUCLEOTIDE SEQUENCE</scope>
    <source>
        <strain evidence="3">London</strain>
    </source>
</reference>
<dbReference type="PROSITE" id="PS51880">
    <property type="entry name" value="TGS"/>
    <property type="match status" value="1"/>
</dbReference>
<dbReference type="EMBL" id="CAEY01000111">
    <property type="status" value="NOT_ANNOTATED_CDS"/>
    <property type="molecule type" value="Genomic_DNA"/>
</dbReference>
<dbReference type="GO" id="GO:0000166">
    <property type="term" value="F:nucleotide binding"/>
    <property type="evidence" value="ECO:0007669"/>
    <property type="project" value="InterPro"/>
</dbReference>
<dbReference type="EnsemblMetazoa" id="tetur12g00330.1">
    <property type="protein sequence ID" value="tetur12g00330.1"/>
    <property type="gene ID" value="tetur12g00330"/>
</dbReference>
<dbReference type="CDD" id="cd01667">
    <property type="entry name" value="TGS_ThrRS"/>
    <property type="match status" value="1"/>
</dbReference>
<evidence type="ECO:0000259" key="1">
    <source>
        <dbReference type="PROSITE" id="PS51880"/>
    </source>
</evidence>
<protein>
    <recommendedName>
        <fullName evidence="1">TGS domain-containing protein</fullName>
    </recommendedName>
</protein>
<dbReference type="Proteomes" id="UP000015104">
    <property type="component" value="Unassembled WGS sequence"/>
</dbReference>
<reference evidence="2" key="2">
    <citation type="submission" date="2015-06" db="UniProtKB">
        <authorList>
            <consortium name="EnsemblMetazoa"/>
        </authorList>
    </citation>
    <scope>IDENTIFICATION</scope>
</reference>
<dbReference type="SUPFAM" id="SSF55186">
    <property type="entry name" value="ThrRS/AlaRS common domain"/>
    <property type="match status" value="1"/>
</dbReference>
<dbReference type="GO" id="GO:0003723">
    <property type="term" value="F:RNA binding"/>
    <property type="evidence" value="ECO:0007669"/>
    <property type="project" value="TreeGrafter"/>
</dbReference>
<dbReference type="Gene3D" id="3.30.980.10">
    <property type="entry name" value="Threonyl-trna Synthetase, Chain A, domain 2"/>
    <property type="match status" value="1"/>
</dbReference>
<dbReference type="OMA" id="YNCAQHL"/>
<dbReference type="Pfam" id="PF02824">
    <property type="entry name" value="TGS"/>
    <property type="match status" value="1"/>
</dbReference>
<dbReference type="InterPro" id="IPR050062">
    <property type="entry name" value="Pro-tRNA_synthetase"/>
</dbReference>
<dbReference type="InterPro" id="IPR018163">
    <property type="entry name" value="Thr/Ala-tRNA-synth_IIc_edit"/>
</dbReference>
<dbReference type="InterPro" id="IPR004095">
    <property type="entry name" value="TGS"/>
</dbReference>
<dbReference type="OrthoDB" id="5870821at2759"/>
<feature type="domain" description="TGS" evidence="1">
    <location>
        <begin position="59"/>
        <end position="133"/>
    </location>
</feature>
<dbReference type="GO" id="GO:0005739">
    <property type="term" value="C:mitochondrion"/>
    <property type="evidence" value="ECO:0007669"/>
    <property type="project" value="TreeGrafter"/>
</dbReference>
<organism evidence="2 3">
    <name type="scientific">Tetranychus urticae</name>
    <name type="common">Two-spotted spider mite</name>
    <dbReference type="NCBI Taxonomy" id="32264"/>
    <lineage>
        <taxon>Eukaryota</taxon>
        <taxon>Metazoa</taxon>
        <taxon>Ecdysozoa</taxon>
        <taxon>Arthropoda</taxon>
        <taxon>Chelicerata</taxon>
        <taxon>Arachnida</taxon>
        <taxon>Acari</taxon>
        <taxon>Acariformes</taxon>
        <taxon>Trombidiformes</taxon>
        <taxon>Prostigmata</taxon>
        <taxon>Eleutherengona</taxon>
        <taxon>Raphignathae</taxon>
        <taxon>Tetranychoidea</taxon>
        <taxon>Tetranychidae</taxon>
        <taxon>Tetranychus</taxon>
    </lineage>
</organism>
<dbReference type="eggNOG" id="KOG1637">
    <property type="taxonomic scope" value="Eukaryota"/>
</dbReference>
<dbReference type="KEGG" id="tut:107364534"/>
<sequence length="337" mass="39171">MYAYTLRLRFILSKTVESVFTKRYQSSLPASKYDYILDRSESNRLRNEIFDEEKKRQSKLIPRIEKIEVQVKNVKPFGDATLIMNKHASTPYHCAQHFSQLISDRSIIAVVDGKNLWDMHRPLNDSCILEFKHFKDEDPTEVNRAFWRSCSFLLGMVVQRAFKSEIPVYLHSWPKPSIRSGCFIYDVQLPSLPDWKPDKEEIRSLTAMFWKLNASTKSPFERLDVKPSIAKDIFKDNKFKSQQVDKIEKEIGENGQIALYRLSDHIDFSVGPMIPDTSHIGRVSVACVHKLDSDIENLYRFQGVAIPSKLPIHFFPYRILLDRASKPKTNLIPQSQT</sequence>
<dbReference type="PANTHER" id="PTHR42753:SF9">
    <property type="entry name" value="LARGE RIBOSOMAL SUBUNIT PROTEIN ML39"/>
    <property type="match status" value="1"/>
</dbReference>